<feature type="chain" id="PRO_5004671968" evidence="2">
    <location>
        <begin position="23"/>
        <end position="364"/>
    </location>
</feature>
<evidence type="ECO:0000256" key="1">
    <source>
        <dbReference type="SAM" id="Phobius"/>
    </source>
</evidence>
<feature type="signal peptide" evidence="2">
    <location>
        <begin position="1"/>
        <end position="22"/>
    </location>
</feature>
<reference evidence="3" key="1">
    <citation type="submission" date="2013-10" db="EMBL/GenBank/DDBJ databases">
        <title>Genomic analysis of the causative agents of coccidiosis in chickens.</title>
        <authorList>
            <person name="Reid A.J."/>
            <person name="Blake D."/>
            <person name="Billington K."/>
            <person name="Browne H."/>
            <person name="Dunn M."/>
            <person name="Hung S."/>
            <person name="Kawahara F."/>
            <person name="Miranda-Saavedra D."/>
            <person name="Mourier T."/>
            <person name="Nagra H."/>
            <person name="Otto T.D."/>
            <person name="Rawlings N."/>
            <person name="Sanchez A."/>
            <person name="Sanders M."/>
            <person name="Subramaniam C."/>
            <person name="Tay Y."/>
            <person name="Dear P."/>
            <person name="Doerig C."/>
            <person name="Gruber A."/>
            <person name="Parkinson J."/>
            <person name="Shirley M."/>
            <person name="Wan K.L."/>
            <person name="Berriman M."/>
            <person name="Tomley F."/>
            <person name="Pain A."/>
        </authorList>
    </citation>
    <scope>NUCLEOTIDE SEQUENCE [LARGE SCALE GENOMIC DNA]</scope>
    <source>
        <strain evidence="3">Houghton</strain>
    </source>
</reference>
<dbReference type="VEuPathDB" id="ToxoDB:EMH_0058400"/>
<accession>U6JYH7</accession>
<reference evidence="3" key="2">
    <citation type="submission" date="2013-10" db="EMBL/GenBank/DDBJ databases">
        <authorList>
            <person name="Aslett M."/>
        </authorList>
    </citation>
    <scope>NUCLEOTIDE SEQUENCE [LARGE SCALE GENOMIC DNA]</scope>
    <source>
        <strain evidence="3">Houghton</strain>
    </source>
</reference>
<dbReference type="InterPro" id="IPR021288">
    <property type="entry name" value="Surface_antigen"/>
</dbReference>
<gene>
    <name evidence="3" type="ORF">EMH_0058400</name>
</gene>
<organism evidence="3 4">
    <name type="scientific">Eimeria mitis</name>
    <dbReference type="NCBI Taxonomy" id="44415"/>
    <lineage>
        <taxon>Eukaryota</taxon>
        <taxon>Sar</taxon>
        <taxon>Alveolata</taxon>
        <taxon>Apicomplexa</taxon>
        <taxon>Conoidasida</taxon>
        <taxon>Coccidia</taxon>
        <taxon>Eucoccidiorida</taxon>
        <taxon>Eimeriorina</taxon>
        <taxon>Eimeriidae</taxon>
        <taxon>Eimeria</taxon>
    </lineage>
</organism>
<sequence>MGPRTFLYGASTFFLLCGKALASTEAAPEQNPSYDLVSTKSGACLTEINAAREHAGLTGFAQATATGPDDNLPLDNAAQLWRLPCDPLASALVSTEAASEQNPSYDLVSTKSGACLTEINAAREHAGLTAFAQATATGPDENLPLDNAAQLWRLPCDPLASEGEVSKTKNELFFRTAFAYLQLPSATPNCTEAVDHWKAAFTNFKDYDLPPANDLTTQLYSTRDNTSFVAIYNPAKNATIDCRVSTCTKTTVSQPQPDGEGEPHVAIYNPAKNATIDCRVSTCTKTTVSQPDGEGEPVRNQESAHSLLCLPTPDILTLHGDPPFTKEEWEKIKSSFTQSGSAGIFNFSAAFFALATLLGVATLW</sequence>
<name>U6JYH7_9EIME</name>
<proteinExistence type="predicted"/>
<dbReference type="AlphaFoldDB" id="U6JYH7"/>
<dbReference type="Proteomes" id="UP000030744">
    <property type="component" value="Unassembled WGS sequence"/>
</dbReference>
<evidence type="ECO:0000313" key="3">
    <source>
        <dbReference type="EMBL" id="CDJ30464.1"/>
    </source>
</evidence>
<evidence type="ECO:0000313" key="4">
    <source>
        <dbReference type="Proteomes" id="UP000030744"/>
    </source>
</evidence>
<evidence type="ECO:0000256" key="2">
    <source>
        <dbReference type="SAM" id="SignalP"/>
    </source>
</evidence>
<dbReference type="EMBL" id="HG682534">
    <property type="protein sequence ID" value="CDJ30464.1"/>
    <property type="molecule type" value="Genomic_DNA"/>
</dbReference>
<feature type="transmembrane region" description="Helical" evidence="1">
    <location>
        <begin position="343"/>
        <end position="363"/>
    </location>
</feature>
<keyword evidence="4" id="KW-1185">Reference proteome</keyword>
<dbReference type="Pfam" id="PF11054">
    <property type="entry name" value="Surface_antigen"/>
    <property type="match status" value="3"/>
</dbReference>
<dbReference type="RefSeq" id="XP_013353031.1">
    <property type="nucleotide sequence ID" value="XM_013497577.1"/>
</dbReference>
<keyword evidence="1" id="KW-1133">Transmembrane helix</keyword>
<protein>
    <submittedName>
        <fullName evidence="3">SAG family member</fullName>
    </submittedName>
</protein>
<keyword evidence="1" id="KW-0472">Membrane</keyword>
<keyword evidence="1" id="KW-0812">Transmembrane</keyword>
<dbReference type="OrthoDB" id="347745at2759"/>
<dbReference type="GeneID" id="25380466"/>
<keyword evidence="2" id="KW-0732">Signal</keyword>